<dbReference type="GO" id="GO:0022857">
    <property type="term" value="F:transmembrane transporter activity"/>
    <property type="evidence" value="ECO:0007669"/>
    <property type="project" value="InterPro"/>
</dbReference>
<gene>
    <name evidence="9" type="ORF">I6I10_06785</name>
</gene>
<evidence type="ECO:0000256" key="5">
    <source>
        <dbReference type="ARBA" id="ARBA00022692"/>
    </source>
</evidence>
<evidence type="ECO:0000256" key="4">
    <source>
        <dbReference type="ARBA" id="ARBA00022475"/>
    </source>
</evidence>
<evidence type="ECO:0000313" key="9">
    <source>
        <dbReference type="EMBL" id="QQB47697.1"/>
    </source>
</evidence>
<dbReference type="InterPro" id="IPR000522">
    <property type="entry name" value="ABC_transptr_permease_BtuC"/>
</dbReference>
<dbReference type="PANTHER" id="PTHR30472">
    <property type="entry name" value="FERRIC ENTEROBACTIN TRANSPORT SYSTEM PERMEASE PROTEIN"/>
    <property type="match status" value="1"/>
</dbReference>
<feature type="transmembrane region" description="Helical" evidence="8">
    <location>
        <begin position="157"/>
        <end position="178"/>
    </location>
</feature>
<evidence type="ECO:0000313" key="10">
    <source>
        <dbReference type="Proteomes" id="UP000596145"/>
    </source>
</evidence>
<evidence type="ECO:0000256" key="6">
    <source>
        <dbReference type="ARBA" id="ARBA00022989"/>
    </source>
</evidence>
<dbReference type="GO" id="GO:0005886">
    <property type="term" value="C:plasma membrane"/>
    <property type="evidence" value="ECO:0007669"/>
    <property type="project" value="UniProtKB-SubCell"/>
</dbReference>
<keyword evidence="3" id="KW-0813">Transport</keyword>
<dbReference type="PANTHER" id="PTHR30472:SF67">
    <property type="entry name" value="PERMEASE OF ABC TRANSPORTER-RELATED"/>
    <property type="match status" value="1"/>
</dbReference>
<reference evidence="9 10" key="1">
    <citation type="submission" date="2020-12" db="EMBL/GenBank/DDBJ databases">
        <title>FDA dAtabase for Regulatory Grade micrObial Sequences (FDA-ARGOS): Supporting development and validation of Infectious Disease Dx tests.</title>
        <authorList>
            <person name="Sproer C."/>
            <person name="Gronow S."/>
            <person name="Severitt S."/>
            <person name="Schroder I."/>
            <person name="Tallon L."/>
            <person name="Sadzewicz L."/>
            <person name="Zhao X."/>
            <person name="Boylan J."/>
            <person name="Ott S."/>
            <person name="Bowen H."/>
            <person name="Vavikolanu K."/>
            <person name="Mehta A."/>
            <person name="Aluvathingal J."/>
            <person name="Nadendla S."/>
            <person name="Lowell S."/>
            <person name="Myers T."/>
            <person name="Yan Y."/>
            <person name="Sichtig H."/>
        </authorList>
    </citation>
    <scope>NUCLEOTIDE SEQUENCE [LARGE SCALE GENOMIC DNA]</scope>
    <source>
        <strain evidence="9 10">FDAARGOS_1053</strain>
    </source>
</reference>
<comment type="subcellular location">
    <subcellularLocation>
        <location evidence="1">Cell membrane</location>
        <topology evidence="1">Multi-pass membrane protein</topology>
    </subcellularLocation>
</comment>
<dbReference type="FunFam" id="1.10.3470.10:FF:000001">
    <property type="entry name" value="Vitamin B12 ABC transporter permease BtuC"/>
    <property type="match status" value="1"/>
</dbReference>
<dbReference type="AlphaFoldDB" id="A0A7T4EI09"/>
<keyword evidence="4" id="KW-1003">Cell membrane</keyword>
<dbReference type="InterPro" id="IPR037294">
    <property type="entry name" value="ABC_BtuC-like"/>
</dbReference>
<dbReference type="Pfam" id="PF01032">
    <property type="entry name" value="FecCD"/>
    <property type="match status" value="1"/>
</dbReference>
<evidence type="ECO:0000256" key="8">
    <source>
        <dbReference type="SAM" id="Phobius"/>
    </source>
</evidence>
<feature type="transmembrane region" description="Helical" evidence="8">
    <location>
        <begin position="317"/>
        <end position="335"/>
    </location>
</feature>
<feature type="transmembrane region" description="Helical" evidence="8">
    <location>
        <begin position="69"/>
        <end position="86"/>
    </location>
</feature>
<feature type="transmembrane region" description="Helical" evidence="8">
    <location>
        <begin position="250"/>
        <end position="277"/>
    </location>
</feature>
<proteinExistence type="inferred from homology"/>
<evidence type="ECO:0000256" key="7">
    <source>
        <dbReference type="ARBA" id="ARBA00023136"/>
    </source>
</evidence>
<evidence type="ECO:0000256" key="2">
    <source>
        <dbReference type="ARBA" id="ARBA00007935"/>
    </source>
</evidence>
<protein>
    <submittedName>
        <fullName evidence="9">Iron ABC transporter permease</fullName>
    </submittedName>
</protein>
<keyword evidence="6 8" id="KW-1133">Transmembrane helix</keyword>
<feature type="transmembrane region" description="Helical" evidence="8">
    <location>
        <begin position="125"/>
        <end position="145"/>
    </location>
</feature>
<dbReference type="Proteomes" id="UP000596145">
    <property type="component" value="Chromosome"/>
</dbReference>
<dbReference type="GO" id="GO:0033214">
    <property type="term" value="P:siderophore-iron import into cell"/>
    <property type="evidence" value="ECO:0007669"/>
    <property type="project" value="TreeGrafter"/>
</dbReference>
<dbReference type="OrthoDB" id="9782305at2"/>
<feature type="transmembrane region" description="Helical" evidence="8">
    <location>
        <begin position="289"/>
        <end position="311"/>
    </location>
</feature>
<organism evidence="9 10">
    <name type="scientific">Corynebacterium glucuronolyticum</name>
    <dbReference type="NCBI Taxonomy" id="39791"/>
    <lineage>
        <taxon>Bacteria</taxon>
        <taxon>Bacillati</taxon>
        <taxon>Actinomycetota</taxon>
        <taxon>Actinomycetes</taxon>
        <taxon>Mycobacteriales</taxon>
        <taxon>Corynebacteriaceae</taxon>
        <taxon>Corynebacterium</taxon>
    </lineage>
</organism>
<keyword evidence="5 8" id="KW-0812">Transmembrane</keyword>
<sequence length="363" mass="37303">MNRSRRVSTVLLTVSLIVLTVAVAVISLGFGAEKIPIETVIDVLQGRLSGSPVSGPANTIIWELRLPRALLAIVTGAGLAIAGALMQTLVRNPLADPYILGISSGAAVGATAVITMGVFSAFGIWSLSVGALCGALGSSLLVYFIAQTQGGLTPLRLVLGGVVLSAAFSSVSSFLVFLSDNQRAANSVMFWTLGSVAGATWQKLIMPVVVVVLSLLLVLGFSSWLDALAAGPHTAAALGINVTLVRNSIFILNAILVGSLVAVSGGIGFVGLIVPHASRILVGALHRKVIPVATVGGALFLLVVDVIARTVASPQEMPLGVVTGIIGAPLFLFLMGRNRYAFGGRDAQQRQQKYKGQGCGSSG</sequence>
<comment type="similarity">
    <text evidence="2">Belongs to the binding-protein-dependent transport system permease family. FecCD subfamily.</text>
</comment>
<evidence type="ECO:0000256" key="3">
    <source>
        <dbReference type="ARBA" id="ARBA00022448"/>
    </source>
</evidence>
<dbReference type="EMBL" id="CP066007">
    <property type="protein sequence ID" value="QQB47697.1"/>
    <property type="molecule type" value="Genomic_DNA"/>
</dbReference>
<dbReference type="SUPFAM" id="SSF81345">
    <property type="entry name" value="ABC transporter involved in vitamin B12 uptake, BtuC"/>
    <property type="match status" value="1"/>
</dbReference>
<feature type="transmembrane region" description="Helical" evidence="8">
    <location>
        <begin position="98"/>
        <end position="119"/>
    </location>
</feature>
<feature type="transmembrane region" description="Helical" evidence="8">
    <location>
        <begin position="208"/>
        <end position="230"/>
    </location>
</feature>
<evidence type="ECO:0000256" key="1">
    <source>
        <dbReference type="ARBA" id="ARBA00004651"/>
    </source>
</evidence>
<name>A0A7T4EI09_9CORY</name>
<accession>A0A7T4EI09</accession>
<keyword evidence="7 8" id="KW-0472">Membrane</keyword>
<feature type="transmembrane region" description="Helical" evidence="8">
    <location>
        <begin position="184"/>
        <end position="201"/>
    </location>
</feature>
<dbReference type="CDD" id="cd06550">
    <property type="entry name" value="TM_ABC_iron-siderophores_like"/>
    <property type="match status" value="1"/>
</dbReference>
<dbReference type="Gene3D" id="1.10.3470.10">
    <property type="entry name" value="ABC transporter involved in vitamin B12 uptake, BtuC"/>
    <property type="match status" value="1"/>
</dbReference>